<evidence type="ECO:0000313" key="1">
    <source>
        <dbReference type="EMBL" id="KAJ1146277.1"/>
    </source>
</evidence>
<dbReference type="AlphaFoldDB" id="A0AAV7R0H1"/>
<sequence>MFRSLHPALSRTHIYVKPLERLVNQEVCNRSSCAENKRPPYLAFPLTGMADADGFQMDGLRYQDGLKSHDERDRVGIPPASCSGVECSCRFHSGIPLWDPPFHWPP</sequence>
<gene>
    <name evidence="1" type="ORF">NDU88_012555</name>
</gene>
<reference evidence="1" key="1">
    <citation type="journal article" date="2022" name="bioRxiv">
        <title>Sequencing and chromosome-scale assembly of the giantPleurodeles waltlgenome.</title>
        <authorList>
            <person name="Brown T."/>
            <person name="Elewa A."/>
            <person name="Iarovenko S."/>
            <person name="Subramanian E."/>
            <person name="Araus A.J."/>
            <person name="Petzold A."/>
            <person name="Susuki M."/>
            <person name="Suzuki K.-i.T."/>
            <person name="Hayashi T."/>
            <person name="Toyoda A."/>
            <person name="Oliveira C."/>
            <person name="Osipova E."/>
            <person name="Leigh N.D."/>
            <person name="Simon A."/>
            <person name="Yun M.H."/>
        </authorList>
    </citation>
    <scope>NUCLEOTIDE SEQUENCE</scope>
    <source>
        <strain evidence="1">20211129_DDA</strain>
        <tissue evidence="1">Liver</tissue>
    </source>
</reference>
<evidence type="ECO:0000313" key="2">
    <source>
        <dbReference type="Proteomes" id="UP001066276"/>
    </source>
</evidence>
<name>A0AAV7R0H1_PLEWA</name>
<accession>A0AAV7R0H1</accession>
<organism evidence="1 2">
    <name type="scientific">Pleurodeles waltl</name>
    <name type="common">Iberian ribbed newt</name>
    <dbReference type="NCBI Taxonomy" id="8319"/>
    <lineage>
        <taxon>Eukaryota</taxon>
        <taxon>Metazoa</taxon>
        <taxon>Chordata</taxon>
        <taxon>Craniata</taxon>
        <taxon>Vertebrata</taxon>
        <taxon>Euteleostomi</taxon>
        <taxon>Amphibia</taxon>
        <taxon>Batrachia</taxon>
        <taxon>Caudata</taxon>
        <taxon>Salamandroidea</taxon>
        <taxon>Salamandridae</taxon>
        <taxon>Pleurodelinae</taxon>
        <taxon>Pleurodeles</taxon>
    </lineage>
</organism>
<dbReference type="Proteomes" id="UP001066276">
    <property type="component" value="Chromosome 6"/>
</dbReference>
<proteinExistence type="predicted"/>
<comment type="caution">
    <text evidence="1">The sequence shown here is derived from an EMBL/GenBank/DDBJ whole genome shotgun (WGS) entry which is preliminary data.</text>
</comment>
<dbReference type="EMBL" id="JANPWB010000010">
    <property type="protein sequence ID" value="KAJ1146277.1"/>
    <property type="molecule type" value="Genomic_DNA"/>
</dbReference>
<protein>
    <submittedName>
        <fullName evidence="1">Uncharacterized protein</fullName>
    </submittedName>
</protein>
<keyword evidence="2" id="KW-1185">Reference proteome</keyword>